<dbReference type="PANTHER" id="PTHR42643:SF30">
    <property type="entry name" value="IONOTROPIC RECEPTOR 40A-RELATED"/>
    <property type="match status" value="1"/>
</dbReference>
<dbReference type="eggNOG" id="KOG1052">
    <property type="taxonomic scope" value="Eukaryota"/>
</dbReference>
<sequence length="675" mass="77351">MIMLQILTLASLGMLQVAGLLRDDGVLSVKQRHMVVCVVTIAKGHFSPGQSTLVSFPNAGQGISRRTLAQYRTNTEMHMLCHTLQNMHEQMLWLIGTSSLYVSLNTGYETYWKIDHYIIFTWSGEEQDSVTDAVIDQVQKLKDSSWWNNKAEFLVVVTEYHTKNDSQLALEILRILWTSYRILNVIVLIPQTINLQPMMDTHDGNIKTSTFDLHTWFPYQSEIECADVRNTIVIDRWILEGEGRFLKEVPLFPAKIHKNFHGCPLKISAIDVQPLVVKDNYIDEDNKMRPVYSGLEVECCRSITTALNMTPVFVPVTTAGLQARVDLISDLEDGSTDVAFGAFPLHELIYSLVDSTISYIDDYMSWYVPCGKPVPRMEKITKMFTVSVWLMIGLVFVLSVVMTWLIAKRAQNCAVNESSGYATVSDSVQNLWAVTLGLAVRELPRTGKLRSYFCLFVWYCFSVSIVFQTYFTSVLVNPGVKERITTLEELYSSDLVYHYIEENDDYLKYSLQSYYSEIKLRRTECGETEYCLYDLLRSQTFAVIEHSFHIEYVTSIIKNPELCSLDVAIYRLSFAMHLAEGSHLVDTFNDIIYKIIQAGLIVKWWNDLKTKYQLSAYDHYSMSPNYADFNDDDKDYFVFSLSHLQVAFYVIGVGGIIGFLALMGEILHDKFFKKP</sequence>
<evidence type="ECO:0000256" key="8">
    <source>
        <dbReference type="SAM" id="Phobius"/>
    </source>
</evidence>
<dbReference type="Proteomes" id="UP000027135">
    <property type="component" value="Unassembled WGS sequence"/>
</dbReference>
<keyword evidence="11" id="KW-1185">Reference proteome</keyword>
<name>A0A067RGE5_ZOONE</name>
<evidence type="ECO:0000313" key="11">
    <source>
        <dbReference type="Proteomes" id="UP000027135"/>
    </source>
</evidence>
<feature type="signal peptide" evidence="9">
    <location>
        <begin position="1"/>
        <end position="19"/>
    </location>
</feature>
<evidence type="ECO:0000256" key="3">
    <source>
        <dbReference type="ARBA" id="ARBA00022692"/>
    </source>
</evidence>
<evidence type="ECO:0000256" key="1">
    <source>
        <dbReference type="ARBA" id="ARBA00004651"/>
    </source>
</evidence>
<dbReference type="InterPro" id="IPR052192">
    <property type="entry name" value="Insect_Ionotropic_Sensory_Rcpt"/>
</dbReference>
<evidence type="ECO:0000313" key="10">
    <source>
        <dbReference type="EMBL" id="KDR22852.1"/>
    </source>
</evidence>
<organism evidence="10 11">
    <name type="scientific">Zootermopsis nevadensis</name>
    <name type="common">Dampwood termite</name>
    <dbReference type="NCBI Taxonomy" id="136037"/>
    <lineage>
        <taxon>Eukaryota</taxon>
        <taxon>Metazoa</taxon>
        <taxon>Ecdysozoa</taxon>
        <taxon>Arthropoda</taxon>
        <taxon>Hexapoda</taxon>
        <taxon>Insecta</taxon>
        <taxon>Pterygota</taxon>
        <taxon>Neoptera</taxon>
        <taxon>Polyneoptera</taxon>
        <taxon>Dictyoptera</taxon>
        <taxon>Blattodea</taxon>
        <taxon>Blattoidea</taxon>
        <taxon>Termitoidae</taxon>
        <taxon>Termopsidae</taxon>
        <taxon>Zootermopsis</taxon>
    </lineage>
</organism>
<keyword evidence="9" id="KW-0732">Signal</keyword>
<comment type="subcellular location">
    <subcellularLocation>
        <location evidence="1">Cell membrane</location>
        <topology evidence="1">Multi-pass membrane protein</topology>
    </subcellularLocation>
</comment>
<dbReference type="Gene3D" id="3.40.190.10">
    <property type="entry name" value="Periplasmic binding protein-like II"/>
    <property type="match status" value="1"/>
</dbReference>
<dbReference type="Gene3D" id="1.10.287.70">
    <property type="match status" value="1"/>
</dbReference>
<accession>A0A067RGE5</accession>
<dbReference type="GO" id="GO:0005886">
    <property type="term" value="C:plasma membrane"/>
    <property type="evidence" value="ECO:0007669"/>
    <property type="project" value="UniProtKB-SubCell"/>
</dbReference>
<feature type="transmembrane region" description="Helical" evidence="8">
    <location>
        <begin position="386"/>
        <end position="407"/>
    </location>
</feature>
<dbReference type="SUPFAM" id="SSF53850">
    <property type="entry name" value="Periplasmic binding protein-like II"/>
    <property type="match status" value="1"/>
</dbReference>
<dbReference type="InParanoid" id="A0A067RGE5"/>
<feature type="transmembrane region" description="Helical" evidence="8">
    <location>
        <begin position="646"/>
        <end position="667"/>
    </location>
</feature>
<dbReference type="AlphaFoldDB" id="A0A067RGE5"/>
<keyword evidence="4 8" id="KW-1133">Transmembrane helix</keyword>
<evidence type="ECO:0000256" key="6">
    <source>
        <dbReference type="ARBA" id="ARBA00023170"/>
    </source>
</evidence>
<feature type="chain" id="PRO_5001645192" description="Ionotropic glutamate receptor C-terminal domain-containing protein" evidence="9">
    <location>
        <begin position="20"/>
        <end position="675"/>
    </location>
</feature>
<keyword evidence="7" id="KW-0325">Glycoprotein</keyword>
<dbReference type="PANTHER" id="PTHR42643">
    <property type="entry name" value="IONOTROPIC RECEPTOR 20A-RELATED"/>
    <property type="match status" value="1"/>
</dbReference>
<dbReference type="FunCoup" id="A0A067RGE5">
    <property type="interactions" value="65"/>
</dbReference>
<keyword evidence="6" id="KW-0675">Receptor</keyword>
<keyword evidence="5 8" id="KW-0472">Membrane</keyword>
<evidence type="ECO:0000256" key="2">
    <source>
        <dbReference type="ARBA" id="ARBA00022475"/>
    </source>
</evidence>
<protein>
    <recommendedName>
        <fullName evidence="12">Ionotropic glutamate receptor C-terminal domain-containing protein</fullName>
    </recommendedName>
</protein>
<evidence type="ECO:0000256" key="4">
    <source>
        <dbReference type="ARBA" id="ARBA00022989"/>
    </source>
</evidence>
<keyword evidence="3 8" id="KW-0812">Transmembrane</keyword>
<evidence type="ECO:0000256" key="5">
    <source>
        <dbReference type="ARBA" id="ARBA00023136"/>
    </source>
</evidence>
<dbReference type="EMBL" id="KK852483">
    <property type="protein sequence ID" value="KDR22852.1"/>
    <property type="molecule type" value="Genomic_DNA"/>
</dbReference>
<proteinExistence type="predicted"/>
<feature type="transmembrane region" description="Helical" evidence="8">
    <location>
        <begin position="451"/>
        <end position="471"/>
    </location>
</feature>
<evidence type="ECO:0008006" key="12">
    <source>
        <dbReference type="Google" id="ProtNLM"/>
    </source>
</evidence>
<evidence type="ECO:0000256" key="9">
    <source>
        <dbReference type="SAM" id="SignalP"/>
    </source>
</evidence>
<reference evidence="10 11" key="1">
    <citation type="journal article" date="2014" name="Nat. Commun.">
        <title>Molecular traces of alternative social organization in a termite genome.</title>
        <authorList>
            <person name="Terrapon N."/>
            <person name="Li C."/>
            <person name="Robertson H.M."/>
            <person name="Ji L."/>
            <person name="Meng X."/>
            <person name="Booth W."/>
            <person name="Chen Z."/>
            <person name="Childers C.P."/>
            <person name="Glastad K.M."/>
            <person name="Gokhale K."/>
            <person name="Gowin J."/>
            <person name="Gronenberg W."/>
            <person name="Hermansen R.A."/>
            <person name="Hu H."/>
            <person name="Hunt B.G."/>
            <person name="Huylmans A.K."/>
            <person name="Khalil S.M."/>
            <person name="Mitchell R.D."/>
            <person name="Munoz-Torres M.C."/>
            <person name="Mustard J.A."/>
            <person name="Pan H."/>
            <person name="Reese J.T."/>
            <person name="Scharf M.E."/>
            <person name="Sun F."/>
            <person name="Vogel H."/>
            <person name="Xiao J."/>
            <person name="Yang W."/>
            <person name="Yang Z."/>
            <person name="Yang Z."/>
            <person name="Zhou J."/>
            <person name="Zhu J."/>
            <person name="Brent C.S."/>
            <person name="Elsik C.G."/>
            <person name="Goodisman M.A."/>
            <person name="Liberles D.A."/>
            <person name="Roe R.M."/>
            <person name="Vargo E.L."/>
            <person name="Vilcinskas A."/>
            <person name="Wang J."/>
            <person name="Bornberg-Bauer E."/>
            <person name="Korb J."/>
            <person name="Zhang G."/>
            <person name="Liebig J."/>
        </authorList>
    </citation>
    <scope>NUCLEOTIDE SEQUENCE [LARGE SCALE GENOMIC DNA]</scope>
    <source>
        <tissue evidence="10">Whole organism</tissue>
    </source>
</reference>
<keyword evidence="2" id="KW-1003">Cell membrane</keyword>
<evidence type="ECO:0000256" key="7">
    <source>
        <dbReference type="ARBA" id="ARBA00023180"/>
    </source>
</evidence>
<gene>
    <name evidence="10" type="ORF">L798_00169</name>
</gene>